<sequence>MLLPIMTSKLAWLYFDAWNTGRKNDRRHALRVKCKALILEDKGL</sequence>
<dbReference type="EMBL" id="MG775261">
    <property type="protein sequence ID" value="AUV61957.1"/>
    <property type="molecule type" value="Genomic_DNA"/>
</dbReference>
<gene>
    <name evidence="1" type="ORF">PsPhPollyC_gp03</name>
</gene>
<evidence type="ECO:0000313" key="2">
    <source>
        <dbReference type="Proteomes" id="UP000241341"/>
    </source>
</evidence>
<dbReference type="Proteomes" id="UP000241341">
    <property type="component" value="Segment"/>
</dbReference>
<organism evidence="1 2">
    <name type="scientific">Pseudomonas phage PollyC</name>
    <dbReference type="NCBI Taxonomy" id="2079290"/>
    <lineage>
        <taxon>Viruses</taxon>
        <taxon>Duplodnaviria</taxon>
        <taxon>Heunggongvirae</taxon>
        <taxon>Uroviricota</taxon>
        <taxon>Caudoviricetes</taxon>
        <taxon>Autographivirales</taxon>
        <taxon>Autonotataviridae</taxon>
        <taxon>Pollyceevirus</taxon>
        <taxon>Pollyceevirus pollyC</taxon>
    </lineage>
</organism>
<evidence type="ECO:0000313" key="1">
    <source>
        <dbReference type="EMBL" id="AUV61957.1"/>
    </source>
</evidence>
<keyword evidence="2" id="KW-1185">Reference proteome</keyword>
<protein>
    <submittedName>
        <fullName evidence="1">Uncharacterized protein</fullName>
    </submittedName>
</protein>
<name>A0A2K9VI20_9CAUD</name>
<accession>A0A2K9VI20</accession>
<reference evidence="1 2" key="1">
    <citation type="submission" date="2018-01" db="EMBL/GenBank/DDBJ databases">
        <title>Pseudomonas phages infecting Pseudomonas sp. isolated from Prunus avium.</title>
        <authorList>
            <person name="Colberg O."/>
            <person name="Byth Carstens A."/>
        </authorList>
    </citation>
    <scope>NUCLEOTIDE SEQUENCE [LARGE SCALE GENOMIC DNA]</scope>
</reference>
<proteinExistence type="predicted"/>